<dbReference type="Gene3D" id="1.20.1250.20">
    <property type="entry name" value="MFS general substrate transporter like domains"/>
    <property type="match status" value="1"/>
</dbReference>
<comment type="subcellular location">
    <subcellularLocation>
        <location evidence="1">Cell membrane</location>
        <topology evidence="1">Multi-pass membrane protein</topology>
    </subcellularLocation>
</comment>
<feature type="transmembrane region" description="Helical" evidence="2">
    <location>
        <begin position="311"/>
        <end position="335"/>
    </location>
</feature>
<dbReference type="PANTHER" id="PTHR23526">
    <property type="entry name" value="INTEGRAL MEMBRANE TRANSPORT PROTEIN-RELATED"/>
    <property type="match status" value="1"/>
</dbReference>
<dbReference type="EMBL" id="BSKO01000001">
    <property type="protein sequence ID" value="GLO66585.1"/>
    <property type="molecule type" value="Genomic_DNA"/>
</dbReference>
<feature type="transmembrane region" description="Helical" evidence="2">
    <location>
        <begin position="108"/>
        <end position="131"/>
    </location>
</feature>
<dbReference type="RefSeq" id="WP_069685252.1">
    <property type="nucleotide sequence ID" value="NZ_BSKO01000001.1"/>
</dbReference>
<feature type="transmembrane region" description="Helical" evidence="2">
    <location>
        <begin position="355"/>
        <end position="374"/>
    </location>
</feature>
<proteinExistence type="predicted"/>
<dbReference type="InterPro" id="IPR052528">
    <property type="entry name" value="Sugar_transport-like"/>
</dbReference>
<dbReference type="PANTHER" id="PTHR23526:SF2">
    <property type="entry name" value="MAJOR FACILITATOR SUPERFAMILY (MFS) PROFILE DOMAIN-CONTAINING PROTEIN"/>
    <property type="match status" value="1"/>
</dbReference>
<feature type="transmembrane region" description="Helical" evidence="2">
    <location>
        <begin position="380"/>
        <end position="399"/>
    </location>
</feature>
<dbReference type="Pfam" id="PF07690">
    <property type="entry name" value="MFS_1"/>
    <property type="match status" value="1"/>
</dbReference>
<sequence>MFQQINNYYQKHKIENRDLVILLLIGGLYSGGIFLSNTFVNVYIWKQSGELITIANYNLASYIFQALAFVWAGKLSKAIDRILILRVGILFLCLFFVCVLFIGELAAYYNFILGCLIGIGYGFFWLAFHVMTFEITEPDTRDMFNGVFGILSSFAGMVGPLLAGFIIANMVDDVGYNVIFGISFLLFACAVIASFFIVRKGSKGLFAIKHIAKERKRNKNWKRVLHSHFFQGLREGIFGFYITIWVFLVTNSELALGTFNMFLSGLSIVFYLIAAKYIKPHLRKKSILVGGLLLFASIFIIIFEVNYTLLMVYAVVIGVAYPILNVPFVSMTFDVIGKAYKAAEMRVEYIVIREIFLNLGRALSITVFILGIIFFEEEQIIPTLLIVFGAGHLVIYFLIKNIHIGTKKPKEILIKEQITDEKKR</sequence>
<feature type="transmembrane region" description="Helical" evidence="2">
    <location>
        <begin position="143"/>
        <end position="168"/>
    </location>
</feature>
<feature type="transmembrane region" description="Helical" evidence="2">
    <location>
        <begin position="51"/>
        <end position="71"/>
    </location>
</feature>
<organism evidence="3 4">
    <name type="scientific">Oceanobacillus kimchii</name>
    <dbReference type="NCBI Taxonomy" id="746691"/>
    <lineage>
        <taxon>Bacteria</taxon>
        <taxon>Bacillati</taxon>
        <taxon>Bacillota</taxon>
        <taxon>Bacilli</taxon>
        <taxon>Bacillales</taxon>
        <taxon>Bacillaceae</taxon>
        <taxon>Oceanobacillus</taxon>
    </lineage>
</organism>
<dbReference type="InterPro" id="IPR011701">
    <property type="entry name" value="MFS"/>
</dbReference>
<keyword evidence="2" id="KW-0812">Transmembrane</keyword>
<name>A0ABQ5TKP3_9BACI</name>
<keyword evidence="4" id="KW-1185">Reference proteome</keyword>
<evidence type="ECO:0000313" key="3">
    <source>
        <dbReference type="EMBL" id="GLO66585.1"/>
    </source>
</evidence>
<keyword evidence="2" id="KW-1133">Transmembrane helix</keyword>
<evidence type="ECO:0000256" key="2">
    <source>
        <dbReference type="SAM" id="Phobius"/>
    </source>
</evidence>
<feature type="transmembrane region" description="Helical" evidence="2">
    <location>
        <begin position="225"/>
        <end position="248"/>
    </location>
</feature>
<comment type="caution">
    <text evidence="3">The sequence shown here is derived from an EMBL/GenBank/DDBJ whole genome shotgun (WGS) entry which is preliminary data.</text>
</comment>
<feature type="transmembrane region" description="Helical" evidence="2">
    <location>
        <begin position="254"/>
        <end position="274"/>
    </location>
</feature>
<feature type="transmembrane region" description="Helical" evidence="2">
    <location>
        <begin position="286"/>
        <end position="305"/>
    </location>
</feature>
<keyword evidence="2" id="KW-0472">Membrane</keyword>
<feature type="transmembrane region" description="Helical" evidence="2">
    <location>
        <begin position="174"/>
        <end position="198"/>
    </location>
</feature>
<reference evidence="3 4" key="1">
    <citation type="submission" date="2023-02" db="EMBL/GenBank/DDBJ databases">
        <title>Oceanobacillus kimchii IFOP_LL358 isolated form Alexandrium catenella lab strain.</title>
        <authorList>
            <person name="Gajardo G."/>
            <person name="Ueki S."/>
            <person name="Maruyama F."/>
        </authorList>
    </citation>
    <scope>NUCLEOTIDE SEQUENCE [LARGE SCALE GENOMIC DNA]</scope>
    <source>
        <strain evidence="3 4">IFOP_LL358</strain>
    </source>
</reference>
<evidence type="ECO:0000313" key="4">
    <source>
        <dbReference type="Proteomes" id="UP001275436"/>
    </source>
</evidence>
<dbReference type="InterPro" id="IPR036259">
    <property type="entry name" value="MFS_trans_sf"/>
</dbReference>
<feature type="transmembrane region" description="Helical" evidence="2">
    <location>
        <begin position="83"/>
        <end position="102"/>
    </location>
</feature>
<accession>A0ABQ5TKP3</accession>
<dbReference type="SUPFAM" id="SSF103473">
    <property type="entry name" value="MFS general substrate transporter"/>
    <property type="match status" value="1"/>
</dbReference>
<evidence type="ECO:0000256" key="1">
    <source>
        <dbReference type="ARBA" id="ARBA00004651"/>
    </source>
</evidence>
<gene>
    <name evidence="3" type="ORF">MACH08_23690</name>
</gene>
<protein>
    <submittedName>
        <fullName evidence="3">MFS transporter</fullName>
    </submittedName>
</protein>
<feature type="transmembrane region" description="Helical" evidence="2">
    <location>
        <begin position="20"/>
        <end position="45"/>
    </location>
</feature>
<dbReference type="Proteomes" id="UP001275436">
    <property type="component" value="Unassembled WGS sequence"/>
</dbReference>